<dbReference type="Proteomes" id="UP000482487">
    <property type="component" value="Unassembled WGS sequence"/>
</dbReference>
<name>A0A7C9IVP5_9BACT</name>
<dbReference type="EMBL" id="WVUD01000043">
    <property type="protein sequence ID" value="MYL84815.1"/>
    <property type="molecule type" value="Genomic_DNA"/>
</dbReference>
<accession>A0A7C9IVP5</accession>
<protein>
    <submittedName>
        <fullName evidence="2">Uncharacterized protein</fullName>
    </submittedName>
</protein>
<keyword evidence="3" id="KW-1185">Reference proteome</keyword>
<evidence type="ECO:0000313" key="2">
    <source>
        <dbReference type="EMBL" id="MYL85080.1"/>
    </source>
</evidence>
<sequence>MPLLKGVMILGGAMLGAAAAAATGPLLVVSAPFLGVFGATTYSVSALGAAGVSAGIASGLAFGRVAGETGSALVIQGLSSASESLMEKLHRKIRE</sequence>
<gene>
    <name evidence="1" type="ORF">GTA51_17005</name>
    <name evidence="2" type="ORF">GTA51_18370</name>
</gene>
<proteinExistence type="predicted"/>
<dbReference type="EMBL" id="WVUD01000054">
    <property type="protein sequence ID" value="MYL85080.1"/>
    <property type="molecule type" value="Genomic_DNA"/>
</dbReference>
<evidence type="ECO:0000313" key="3">
    <source>
        <dbReference type="Proteomes" id="UP000482487"/>
    </source>
</evidence>
<organism evidence="2 3">
    <name type="scientific">Solidesulfovibrio aerotolerans</name>
    <dbReference type="NCBI Taxonomy" id="295255"/>
    <lineage>
        <taxon>Bacteria</taxon>
        <taxon>Pseudomonadati</taxon>
        <taxon>Thermodesulfobacteriota</taxon>
        <taxon>Desulfovibrionia</taxon>
        <taxon>Desulfovibrionales</taxon>
        <taxon>Desulfovibrionaceae</taxon>
        <taxon>Solidesulfovibrio</taxon>
    </lineage>
</organism>
<comment type="caution">
    <text evidence="2">The sequence shown here is derived from an EMBL/GenBank/DDBJ whole genome shotgun (WGS) entry which is preliminary data.</text>
</comment>
<evidence type="ECO:0000313" key="1">
    <source>
        <dbReference type="EMBL" id="MYL84815.1"/>
    </source>
</evidence>
<dbReference type="AlphaFoldDB" id="A0A7C9IVP5"/>
<reference evidence="2 3" key="1">
    <citation type="submission" date="2020-01" db="EMBL/GenBank/DDBJ databases">
        <title>Genome sequence of Desulfovibrio aerotolerans DSM 16695(T).</title>
        <authorList>
            <person name="Karnachuk O."/>
            <person name="Avakyan M."/>
            <person name="Mardanov A."/>
            <person name="Kadnikov V."/>
            <person name="Ravin N."/>
        </authorList>
    </citation>
    <scope>NUCLEOTIDE SEQUENCE [LARGE SCALE GENOMIC DNA]</scope>
    <source>
        <strain evidence="2 3">DSM 16695</strain>
    </source>
</reference>
<dbReference type="RefSeq" id="WP_160963185.1">
    <property type="nucleotide sequence ID" value="NZ_WVUD01000043.1"/>
</dbReference>